<evidence type="ECO:0000256" key="3">
    <source>
        <dbReference type="ARBA" id="ARBA00022917"/>
    </source>
</evidence>
<dbReference type="InterPro" id="IPR023584">
    <property type="entry name" value="Ribosome_recyc_fac_dom"/>
</dbReference>
<dbReference type="HOGENOM" id="CLU_085410_0_0_1"/>
<dbReference type="GO" id="GO:0005739">
    <property type="term" value="C:mitochondrion"/>
    <property type="evidence" value="ECO:0007669"/>
    <property type="project" value="TreeGrafter"/>
</dbReference>
<dbReference type="SUPFAM" id="SSF55194">
    <property type="entry name" value="Ribosome recycling factor, RRF"/>
    <property type="match status" value="1"/>
</dbReference>
<dbReference type="GO" id="GO:0006412">
    <property type="term" value="P:translation"/>
    <property type="evidence" value="ECO:0007669"/>
    <property type="project" value="UniProtKB-KW"/>
</dbReference>
<dbReference type="FunFam" id="3.30.1360.40:FF:000018">
    <property type="entry name" value="Ribosome-recycling factor, mitochondrial"/>
    <property type="match status" value="1"/>
</dbReference>
<dbReference type="PANTHER" id="PTHR20982:SF3">
    <property type="entry name" value="MITOCHONDRIAL RIBOSOME RECYCLING FACTOR PSEUDO 1"/>
    <property type="match status" value="1"/>
</dbReference>
<evidence type="ECO:0000256" key="4">
    <source>
        <dbReference type="ARBA" id="ARBA00024909"/>
    </source>
</evidence>
<dbReference type="InterPro" id="IPR002661">
    <property type="entry name" value="Ribosome_recyc_fac"/>
</dbReference>
<evidence type="ECO:0000313" key="8">
    <source>
        <dbReference type="Proteomes" id="UP000006968"/>
    </source>
</evidence>
<gene>
    <name evidence="7" type="ORF">SU7_1432</name>
</gene>
<feature type="domain" description="Ribosome recycling factor" evidence="6">
    <location>
        <begin position="67"/>
        <end position="228"/>
    </location>
</feature>
<organism evidence="7 8">
    <name type="scientific">Saccharomyces arboricola (strain H-6 / AS 2.3317 / CBS 10644)</name>
    <name type="common">Yeast</name>
    <dbReference type="NCBI Taxonomy" id="1160507"/>
    <lineage>
        <taxon>Eukaryota</taxon>
        <taxon>Fungi</taxon>
        <taxon>Dikarya</taxon>
        <taxon>Ascomycota</taxon>
        <taxon>Saccharomycotina</taxon>
        <taxon>Saccharomycetes</taxon>
        <taxon>Saccharomycetales</taxon>
        <taxon>Saccharomycetaceae</taxon>
        <taxon>Saccharomyces</taxon>
    </lineage>
</organism>
<evidence type="ECO:0000313" key="7">
    <source>
        <dbReference type="EMBL" id="EJS43415.1"/>
    </source>
</evidence>
<evidence type="ECO:0000256" key="2">
    <source>
        <dbReference type="ARBA" id="ARBA00020581"/>
    </source>
</evidence>
<dbReference type="Gene3D" id="3.30.1360.40">
    <property type="match status" value="1"/>
</dbReference>
<comment type="caution">
    <text evidence="7">The sequence shown here is derived from an EMBL/GenBank/DDBJ whole genome shotgun (WGS) entry which is preliminary data.</text>
</comment>
<accession>J8PMR6</accession>
<dbReference type="AlphaFoldDB" id="J8PMR6"/>
<evidence type="ECO:0000259" key="6">
    <source>
        <dbReference type="Pfam" id="PF01765"/>
    </source>
</evidence>
<evidence type="ECO:0000256" key="1">
    <source>
        <dbReference type="ARBA" id="ARBA00005912"/>
    </source>
</evidence>
<dbReference type="OrthoDB" id="407355at2759"/>
<comment type="function">
    <text evidence="4">Necessary for protein synthesis in mitochondria. Functions as a ribosome recycling factor in mitochondria.</text>
</comment>
<dbReference type="PANTHER" id="PTHR20982">
    <property type="entry name" value="RIBOSOME RECYCLING FACTOR"/>
    <property type="match status" value="1"/>
</dbReference>
<dbReference type="Pfam" id="PF01765">
    <property type="entry name" value="RRF"/>
    <property type="match status" value="1"/>
</dbReference>
<name>J8PMR6_SACAR</name>
<dbReference type="EMBL" id="ALIE01000098">
    <property type="protein sequence ID" value="EJS43415.1"/>
    <property type="molecule type" value="Genomic_DNA"/>
</dbReference>
<sequence length="230" mass="26440">MFLTTARLNSRQITTNCLFNRPFSQSFNNLKKKTSPAAEKVEEDEADLNELLERAETRFKQTLEVQKHKLSEVKQGNFNPKVFNSIIFKNNRKFTDIATTSLKGKNALLITVFDPKDVKTVISGVLAANLNLTPERIPNNDLQLKVSLPPPTTESRMRVAKDLKRVFEEYKQSSLKDSLGTIRGTLLKELKSFKKDDAVRKAERDLEKLHKDYVNKLHDQFQQMEKSVTK</sequence>
<comment type="similarity">
    <text evidence="1">Belongs to the RRF family.</text>
</comment>
<reference evidence="7 8" key="1">
    <citation type="journal article" date="2013" name="BMC Genomics">
        <title>High quality de novo sequencing and assembly of the Saccharomyces arboricolus genome.</title>
        <authorList>
            <person name="Liti G."/>
            <person name="Nguyen Ba A.N."/>
            <person name="Blythe M."/>
            <person name="Mueller C.A."/>
            <person name="Bergstroem A."/>
            <person name="Cubillos F.A."/>
            <person name="Dafhnis-Calas F."/>
            <person name="Khoshraftar S."/>
            <person name="Malla S."/>
            <person name="Mehta N."/>
            <person name="Siow C.C."/>
            <person name="Warringer J."/>
            <person name="Moses A.M."/>
            <person name="Louis E.J."/>
            <person name="Nieduszynski C.A."/>
        </authorList>
    </citation>
    <scope>NUCLEOTIDE SEQUENCE [LARGE SCALE GENOMIC DNA]</scope>
    <source>
        <strain evidence="8">H-6 / AS 2.3317 / CBS 10644</strain>
    </source>
</reference>
<keyword evidence="3" id="KW-0648">Protein biosynthesis</keyword>
<dbReference type="Gene3D" id="1.10.132.20">
    <property type="entry name" value="Ribosome-recycling factor"/>
    <property type="match status" value="1"/>
</dbReference>
<dbReference type="Proteomes" id="UP000006968">
    <property type="component" value="Chromosome VIII"/>
</dbReference>
<evidence type="ECO:0000256" key="5">
    <source>
        <dbReference type="ARBA" id="ARBA00033107"/>
    </source>
</evidence>
<keyword evidence="8" id="KW-1185">Reference proteome</keyword>
<dbReference type="GO" id="GO:0043023">
    <property type="term" value="F:ribosomal large subunit binding"/>
    <property type="evidence" value="ECO:0007669"/>
    <property type="project" value="TreeGrafter"/>
</dbReference>
<proteinExistence type="inferred from homology"/>
<dbReference type="InterPro" id="IPR036191">
    <property type="entry name" value="RRF_sf"/>
</dbReference>
<protein>
    <recommendedName>
        <fullName evidence="2">Ribosome-recycling factor, mitochondrial</fullName>
    </recommendedName>
    <alternativeName>
        <fullName evidence="5">Ribosome-releasing factor, mitochondrial</fullName>
    </alternativeName>
</protein>